<keyword evidence="4 11" id="KW-0812">Transmembrane</keyword>
<comment type="catalytic activity">
    <reaction evidence="10">
        <text>a ubiquinone + NADH + 5 H(+)(in) = a ubiquinol + NAD(+) + 4 H(+)(out)</text>
        <dbReference type="Rhea" id="RHEA:29091"/>
        <dbReference type="Rhea" id="RHEA-COMP:9565"/>
        <dbReference type="Rhea" id="RHEA-COMP:9566"/>
        <dbReference type="ChEBI" id="CHEBI:15378"/>
        <dbReference type="ChEBI" id="CHEBI:16389"/>
        <dbReference type="ChEBI" id="CHEBI:17976"/>
        <dbReference type="ChEBI" id="CHEBI:57540"/>
        <dbReference type="ChEBI" id="CHEBI:57945"/>
        <dbReference type="EC" id="7.1.1.2"/>
    </reaction>
</comment>
<keyword evidence="7" id="KW-0520">NAD</keyword>
<gene>
    <name evidence="12" type="primary">ND4L</name>
</gene>
<organism evidence="12">
    <name type="scientific">Cyriopagopus hainanus</name>
    <name type="common">Chinese bird spider</name>
    <name type="synonym">Haplopelma hainanum</name>
    <dbReference type="NCBI Taxonomy" id="2781057"/>
    <lineage>
        <taxon>Eukaryota</taxon>
        <taxon>Metazoa</taxon>
        <taxon>Ecdysozoa</taxon>
        <taxon>Arthropoda</taxon>
        <taxon>Chelicerata</taxon>
        <taxon>Arachnida</taxon>
        <taxon>Araneae</taxon>
        <taxon>Mygalomorphae</taxon>
        <taxon>Avicularoidea</taxon>
        <taxon>Theraphosidae</taxon>
        <taxon>Cyriopagopus</taxon>
    </lineage>
</organism>
<keyword evidence="8 11" id="KW-0472">Membrane</keyword>
<comment type="subcellular location">
    <subcellularLocation>
        <location evidence="1">Membrane</location>
        <topology evidence="1">Multi-pass membrane protein</topology>
    </subcellularLocation>
</comment>
<evidence type="ECO:0000256" key="5">
    <source>
        <dbReference type="ARBA" id="ARBA00022967"/>
    </source>
</evidence>
<keyword evidence="6 11" id="KW-1133">Transmembrane helix</keyword>
<evidence type="ECO:0000256" key="3">
    <source>
        <dbReference type="ARBA" id="ARBA00016612"/>
    </source>
</evidence>
<evidence type="ECO:0000256" key="1">
    <source>
        <dbReference type="ARBA" id="ARBA00004141"/>
    </source>
</evidence>
<comment type="similarity">
    <text evidence="2">Belongs to the complex I subunit 4L family.</text>
</comment>
<dbReference type="CTD" id="4539"/>
<dbReference type="InterPro" id="IPR039428">
    <property type="entry name" value="NUOK/Mnh_C1-like"/>
</dbReference>
<protein>
    <recommendedName>
        <fullName evidence="3">NADH-ubiquinone oxidoreductase chain 4L</fullName>
    </recommendedName>
    <alternativeName>
        <fullName evidence="9">NADH dehydrogenase subunit 4L</fullName>
    </alternativeName>
</protein>
<keyword evidence="12" id="KW-0496">Mitochondrion</keyword>
<sequence length="92" mass="10318">MIKAVMFSSLISMLWFRNSIIQMLLSLELLLISCFISLSTCTSTISLFSLMFFLTIMVSGSALGLSMLVASSRHHHSSSPFHLFILSFDKNH</sequence>
<evidence type="ECO:0000256" key="7">
    <source>
        <dbReference type="ARBA" id="ARBA00023027"/>
    </source>
</evidence>
<dbReference type="AlphaFoldDB" id="A0A7M1IBT1"/>
<name>A0A7M1IBT1_CYRHA</name>
<evidence type="ECO:0000256" key="9">
    <source>
        <dbReference type="ARBA" id="ARBA00031586"/>
    </source>
</evidence>
<evidence type="ECO:0000313" key="12">
    <source>
        <dbReference type="EMBL" id="QOQ36843.1"/>
    </source>
</evidence>
<evidence type="ECO:0000256" key="8">
    <source>
        <dbReference type="ARBA" id="ARBA00023136"/>
    </source>
</evidence>
<dbReference type="GO" id="GO:0016020">
    <property type="term" value="C:membrane"/>
    <property type="evidence" value="ECO:0007669"/>
    <property type="project" value="UniProtKB-SubCell"/>
</dbReference>
<dbReference type="Pfam" id="PF00420">
    <property type="entry name" value="Oxidored_q2"/>
    <property type="match status" value="1"/>
</dbReference>
<accession>A0A7M1IBT1</accession>
<dbReference type="GO" id="GO:0008137">
    <property type="term" value="F:NADH dehydrogenase (ubiquinone) activity"/>
    <property type="evidence" value="ECO:0007669"/>
    <property type="project" value="UniProtKB-EC"/>
</dbReference>
<evidence type="ECO:0000256" key="11">
    <source>
        <dbReference type="SAM" id="Phobius"/>
    </source>
</evidence>
<evidence type="ECO:0000256" key="10">
    <source>
        <dbReference type="ARBA" id="ARBA00049551"/>
    </source>
</evidence>
<feature type="transmembrane region" description="Helical" evidence="11">
    <location>
        <begin position="51"/>
        <end position="70"/>
    </location>
</feature>
<evidence type="ECO:0000256" key="2">
    <source>
        <dbReference type="ARBA" id="ARBA00010519"/>
    </source>
</evidence>
<dbReference type="EMBL" id="MN877932">
    <property type="protein sequence ID" value="QOQ36843.1"/>
    <property type="molecule type" value="Genomic_DNA"/>
</dbReference>
<evidence type="ECO:0000256" key="6">
    <source>
        <dbReference type="ARBA" id="ARBA00022989"/>
    </source>
</evidence>
<evidence type="ECO:0000256" key="4">
    <source>
        <dbReference type="ARBA" id="ARBA00022692"/>
    </source>
</evidence>
<dbReference type="Gene3D" id="1.10.287.3510">
    <property type="match status" value="1"/>
</dbReference>
<geneLocation type="mitochondrion" evidence="12"/>
<dbReference type="GeneID" id="63366959"/>
<dbReference type="RefSeq" id="YP_010026029.1">
    <property type="nucleotide sequence ID" value="NC_053738.1"/>
</dbReference>
<keyword evidence="5" id="KW-1278">Translocase</keyword>
<proteinExistence type="inferred from homology"/>
<reference evidence="12" key="1">
    <citation type="journal article" date="2020" name="Mitochondrial DNA Part B Resour">
        <title>A mitogenomic phylogeny of spiders and complete mitochondrial genome of Cyriopagopus hainanus (Araneae:Theraphosidae).</title>
        <authorList>
            <person name="Chen G."/>
            <person name="Wu H."/>
            <person name="Wang N."/>
            <person name="Zhong S."/>
            <person name="Zhou Y."/>
            <person name="Liang B."/>
        </authorList>
    </citation>
    <scope>NUCLEOTIDE SEQUENCE</scope>
</reference>